<dbReference type="PANTHER" id="PTHR41260">
    <property type="entry name" value="PROTEIN ECSC"/>
    <property type="match status" value="1"/>
</dbReference>
<dbReference type="InterPro" id="IPR024787">
    <property type="entry name" value="EcsC"/>
</dbReference>
<dbReference type="EMBL" id="QWVS01000015">
    <property type="protein sequence ID" value="RID86466.1"/>
    <property type="molecule type" value="Genomic_DNA"/>
</dbReference>
<protein>
    <submittedName>
        <fullName evidence="1">EcsC family protein</fullName>
    </submittedName>
</protein>
<dbReference type="RefSeq" id="WP_119116856.1">
    <property type="nucleotide sequence ID" value="NZ_QWVS01000015.1"/>
</dbReference>
<dbReference type="PANTHER" id="PTHR41260:SF1">
    <property type="entry name" value="PROTEIN ECSC"/>
    <property type="match status" value="1"/>
</dbReference>
<dbReference type="AlphaFoldDB" id="A0A398BFT2"/>
<keyword evidence="2" id="KW-1185">Reference proteome</keyword>
<proteinExistence type="predicted"/>
<dbReference type="Proteomes" id="UP000266016">
    <property type="component" value="Unassembled WGS sequence"/>
</dbReference>
<name>A0A398BFT2_9BACI</name>
<accession>A0A398BFT2</accession>
<evidence type="ECO:0000313" key="1">
    <source>
        <dbReference type="EMBL" id="RID86466.1"/>
    </source>
</evidence>
<gene>
    <name evidence="1" type="ORF">D1953_09050</name>
</gene>
<sequence length="279" mass="32200">MGLTVREEEIWNELSIWEKKLSQYESTDLAVLYDKSLEMTFSLLPEKTKEQFFNKLDNWLFHLHAIVQSSQIQLDARERILASARVFDEQITTITDLNQLTIDQLNYIADQQIAKHRLYSFTQGGASGSGGLLLLGGDIPAMTVINVRIVQLIAMTYGYEVNTPVEMMLALKVFHAGMMPKRLQGAAWEELIQEMKLKEDDYFYIGDEELTNTSWMEQPLKQLLKAVAISMFRKKQFQGIPLISMAIGAGVNYQVTRNVSEFAQKFYQYRYLYEKHLQA</sequence>
<evidence type="ECO:0000313" key="2">
    <source>
        <dbReference type="Proteomes" id="UP000266016"/>
    </source>
</evidence>
<comment type="caution">
    <text evidence="1">The sequence shown here is derived from an EMBL/GenBank/DDBJ whole genome shotgun (WGS) entry which is preliminary data.</text>
</comment>
<reference evidence="1 2" key="1">
    <citation type="submission" date="2018-08" db="EMBL/GenBank/DDBJ databases">
        <title>Bacillus jemisoniae sp. nov., Bacillus chryseoplanitiae sp. nov., Bacillus resnikiae sp. nov., and Bacillus frankliniae sp. nov., isolated from Viking spacecraft and associated surfaces.</title>
        <authorList>
            <person name="Seuylemezian A."/>
            <person name="Vaishampayan P."/>
        </authorList>
    </citation>
    <scope>NUCLEOTIDE SEQUENCE [LARGE SCALE GENOMIC DNA]</scope>
    <source>
        <strain evidence="1 2">MA001</strain>
    </source>
</reference>
<organism evidence="1 2">
    <name type="scientific">Peribacillus asahii</name>
    <dbReference type="NCBI Taxonomy" id="228899"/>
    <lineage>
        <taxon>Bacteria</taxon>
        <taxon>Bacillati</taxon>
        <taxon>Bacillota</taxon>
        <taxon>Bacilli</taxon>
        <taxon>Bacillales</taxon>
        <taxon>Bacillaceae</taxon>
        <taxon>Peribacillus</taxon>
    </lineage>
</organism>
<dbReference type="Pfam" id="PF12787">
    <property type="entry name" value="EcsC"/>
    <property type="match status" value="1"/>
</dbReference>